<dbReference type="OrthoDB" id="205166at2759"/>
<keyword evidence="2" id="KW-0539">Nucleus</keyword>
<evidence type="ECO:0000256" key="2">
    <source>
        <dbReference type="ARBA" id="ARBA00023242"/>
    </source>
</evidence>
<feature type="coiled-coil region" evidence="3">
    <location>
        <begin position="230"/>
        <end position="264"/>
    </location>
</feature>
<reference evidence="5 6" key="1">
    <citation type="journal article" date="2016" name="Genome Biol. Evol.">
        <title>Gene Family Evolution Reflects Adaptation to Soil Environmental Stressors in the Genome of the Collembolan Orchesella cincta.</title>
        <authorList>
            <person name="Faddeeva-Vakhrusheva A."/>
            <person name="Derks M.F."/>
            <person name="Anvar S.Y."/>
            <person name="Agamennone V."/>
            <person name="Suring W."/>
            <person name="Smit S."/>
            <person name="van Straalen N.M."/>
            <person name="Roelofs D."/>
        </authorList>
    </citation>
    <scope>NUCLEOTIDE SEQUENCE [LARGE SCALE GENOMIC DNA]</scope>
    <source>
        <tissue evidence="5">Mixed pool</tissue>
    </source>
</reference>
<name>A0A1D2NES6_ORCCI</name>
<evidence type="ECO:0000313" key="5">
    <source>
        <dbReference type="EMBL" id="ODN03749.1"/>
    </source>
</evidence>
<dbReference type="Pfam" id="PF05615">
    <property type="entry name" value="THOC7"/>
    <property type="match status" value="1"/>
</dbReference>
<dbReference type="AlphaFoldDB" id="A0A1D2NES6"/>
<comment type="subcellular location">
    <subcellularLocation>
        <location evidence="1">Nucleus</location>
    </subcellularLocation>
</comment>
<evidence type="ECO:0000256" key="1">
    <source>
        <dbReference type="ARBA" id="ARBA00004123"/>
    </source>
</evidence>
<accession>A0A1D2NES6</accession>
<dbReference type="EMBL" id="LJIJ01000065">
    <property type="protein sequence ID" value="ODN03749.1"/>
    <property type="molecule type" value="Genomic_DNA"/>
</dbReference>
<dbReference type="Proteomes" id="UP000094527">
    <property type="component" value="Unassembled WGS sequence"/>
</dbReference>
<dbReference type="InterPro" id="IPR008501">
    <property type="entry name" value="THOC7/Mft1"/>
</dbReference>
<gene>
    <name evidence="5" type="ORF">Ocin01_02965</name>
</gene>
<evidence type="ECO:0000313" key="6">
    <source>
        <dbReference type="Proteomes" id="UP000094527"/>
    </source>
</evidence>
<comment type="caution">
    <text evidence="5">The sequence shown here is derived from an EMBL/GenBank/DDBJ whole genome shotgun (WGS) entry which is preliminary data.</text>
</comment>
<organism evidence="5 6">
    <name type="scientific">Orchesella cincta</name>
    <name type="common">Springtail</name>
    <name type="synonym">Podura cincta</name>
    <dbReference type="NCBI Taxonomy" id="48709"/>
    <lineage>
        <taxon>Eukaryota</taxon>
        <taxon>Metazoa</taxon>
        <taxon>Ecdysozoa</taxon>
        <taxon>Arthropoda</taxon>
        <taxon>Hexapoda</taxon>
        <taxon>Collembola</taxon>
        <taxon>Entomobryomorpha</taxon>
        <taxon>Entomobryoidea</taxon>
        <taxon>Orchesellidae</taxon>
        <taxon>Orchesellinae</taxon>
        <taxon>Orchesella</taxon>
    </lineage>
</organism>
<dbReference type="GO" id="GO:0000445">
    <property type="term" value="C:THO complex part of transcription export complex"/>
    <property type="evidence" value="ECO:0007669"/>
    <property type="project" value="InterPro"/>
</dbReference>
<protein>
    <submittedName>
        <fullName evidence="5">THO complex subunit 7</fullName>
    </submittedName>
</protein>
<keyword evidence="3" id="KW-0175">Coiled coil</keyword>
<proteinExistence type="predicted"/>
<dbReference type="GO" id="GO:0006397">
    <property type="term" value="P:mRNA processing"/>
    <property type="evidence" value="ECO:0007669"/>
    <property type="project" value="InterPro"/>
</dbReference>
<evidence type="ECO:0000256" key="3">
    <source>
        <dbReference type="SAM" id="Coils"/>
    </source>
</evidence>
<feature type="region of interest" description="Disordered" evidence="4">
    <location>
        <begin position="72"/>
        <end position="101"/>
    </location>
</feature>
<evidence type="ECO:0000256" key="4">
    <source>
        <dbReference type="SAM" id="MobiDB-lite"/>
    </source>
</evidence>
<sequence>MCQHARGRRPFLLINPIETKKVIHTQKPHKETVAPRRFPVGVMAGKAPVNVPERWIGKEDSVAVNGPFKLKTPPVVPNSEEQPVAAGSSSAANETEPEAEKMDSLFLASEDAIVRRRLLIDGDGQGDDKRLTKVIQLYVLMDEESMQPEDRVEHFREMLTNTDSLRTYLHKTVHLIEVNKKAKYYWGEVMNRIGEELNSHRGLVAAQREKLAELKLTKQQNVEATNAVKLLEGTMEREALKQKCKELEAQCEALKERDAELAAVIAYRKHHLTQLCDLAKRLTDELPEVVEQAIKETEDRVLSDVSLDLE</sequence>
<keyword evidence="6" id="KW-1185">Reference proteome</keyword>